<sequence>MSTDRQLSTSTAELTDFEIILERKKKRPPWWERDEARIACAKNVKLLLERMKKAACDDEIHRRQGRLVMQKLLLVREVKKTLQKTFLQGALLEQGVLQVIAQWLNPTAEGTLCTLTIRETLLKALLQLTCIKKSHLEESRLINVMRKLREHPDETRDNKKRARELVDRWNRVRYGIAMQPLQLSRREWSSYKEKRGLKTPSTYR</sequence>
<dbReference type="PANTHER" id="PTHR46010">
    <property type="entry name" value="PROTEIN IWS1 HOMOLOG"/>
    <property type="match status" value="1"/>
</dbReference>
<dbReference type="EMBL" id="AXCN02002303">
    <property type="status" value="NOT_ANNOTATED_CDS"/>
    <property type="molecule type" value="Genomic_DNA"/>
</dbReference>
<accession>A0A182Q463</accession>
<dbReference type="InterPro" id="IPR051037">
    <property type="entry name" value="RNAPII_TF_IWS1"/>
</dbReference>
<dbReference type="Pfam" id="PF08711">
    <property type="entry name" value="Med26"/>
    <property type="match status" value="1"/>
</dbReference>
<comment type="subcellular location">
    <subcellularLocation>
        <location evidence="2">Nucleus</location>
    </subcellularLocation>
</comment>
<reference evidence="4" key="2">
    <citation type="submission" date="2020-05" db="UniProtKB">
        <authorList>
            <consortium name="EnsemblMetazoa"/>
        </authorList>
    </citation>
    <scope>IDENTIFICATION</scope>
    <source>
        <strain evidence="4">FAR1</strain>
    </source>
</reference>
<dbReference type="PROSITE" id="PS51319">
    <property type="entry name" value="TFIIS_N"/>
    <property type="match status" value="1"/>
</dbReference>
<dbReference type="VEuPathDB" id="VectorBase:AFAF002721"/>
<comment type="similarity">
    <text evidence="1">Belongs to the IWS1 family.</text>
</comment>
<evidence type="ECO:0000256" key="1">
    <source>
        <dbReference type="ARBA" id="ARBA00037992"/>
    </source>
</evidence>
<dbReference type="Proteomes" id="UP000075886">
    <property type="component" value="Unassembled WGS sequence"/>
</dbReference>
<dbReference type="GO" id="GO:0005634">
    <property type="term" value="C:nucleus"/>
    <property type="evidence" value="ECO:0007669"/>
    <property type="project" value="UniProtKB-SubCell"/>
</dbReference>
<keyword evidence="2" id="KW-0539">Nucleus</keyword>
<reference evidence="5" key="1">
    <citation type="submission" date="2014-01" db="EMBL/GenBank/DDBJ databases">
        <title>The Genome Sequence of Anopheles farauti FAR1 (V2).</title>
        <authorList>
            <consortium name="The Broad Institute Genomics Platform"/>
            <person name="Neafsey D.E."/>
            <person name="Besansky N."/>
            <person name="Howell P."/>
            <person name="Walton C."/>
            <person name="Young S.K."/>
            <person name="Zeng Q."/>
            <person name="Gargeya S."/>
            <person name="Fitzgerald M."/>
            <person name="Haas B."/>
            <person name="Abouelleil A."/>
            <person name="Allen A.W."/>
            <person name="Alvarado L."/>
            <person name="Arachchi H.M."/>
            <person name="Berlin A.M."/>
            <person name="Chapman S.B."/>
            <person name="Gainer-Dewar J."/>
            <person name="Goldberg J."/>
            <person name="Griggs A."/>
            <person name="Gujja S."/>
            <person name="Hansen M."/>
            <person name="Howarth C."/>
            <person name="Imamovic A."/>
            <person name="Ireland A."/>
            <person name="Larimer J."/>
            <person name="McCowan C."/>
            <person name="Murphy C."/>
            <person name="Pearson M."/>
            <person name="Poon T.W."/>
            <person name="Priest M."/>
            <person name="Roberts A."/>
            <person name="Saif S."/>
            <person name="Shea T."/>
            <person name="Sisk P."/>
            <person name="Sykes S."/>
            <person name="Wortman J."/>
            <person name="Nusbaum C."/>
            <person name="Birren B."/>
        </authorList>
    </citation>
    <scope>NUCLEOTIDE SEQUENCE [LARGE SCALE GENOMIC DNA]</scope>
    <source>
        <strain evidence="5">FAR1</strain>
    </source>
</reference>
<feature type="domain" description="TFIIS N-terminal" evidence="3">
    <location>
        <begin position="98"/>
        <end position="176"/>
    </location>
</feature>
<dbReference type="PANTHER" id="PTHR46010:SF1">
    <property type="entry name" value="PROTEIN IWS1 HOMOLOG"/>
    <property type="match status" value="1"/>
</dbReference>
<dbReference type="InterPro" id="IPR017923">
    <property type="entry name" value="TFIIS_N"/>
</dbReference>
<dbReference type="AlphaFoldDB" id="A0A182Q463"/>
<dbReference type="GO" id="GO:0016973">
    <property type="term" value="P:poly(A)+ mRNA export from nucleus"/>
    <property type="evidence" value="ECO:0007669"/>
    <property type="project" value="TreeGrafter"/>
</dbReference>
<keyword evidence="5" id="KW-1185">Reference proteome</keyword>
<dbReference type="STRING" id="69004.A0A182Q463"/>
<evidence type="ECO:0000256" key="2">
    <source>
        <dbReference type="PROSITE-ProRule" id="PRU00649"/>
    </source>
</evidence>
<name>A0A182Q463_9DIPT</name>
<evidence type="ECO:0000313" key="5">
    <source>
        <dbReference type="Proteomes" id="UP000075886"/>
    </source>
</evidence>
<dbReference type="EnsemblMetazoa" id="AFAF002721-RA">
    <property type="protein sequence ID" value="AFAF002721-PA"/>
    <property type="gene ID" value="AFAF002721"/>
</dbReference>
<evidence type="ECO:0000259" key="3">
    <source>
        <dbReference type="PROSITE" id="PS51319"/>
    </source>
</evidence>
<dbReference type="InterPro" id="IPR035441">
    <property type="entry name" value="TFIIS/LEDGF_dom_sf"/>
</dbReference>
<dbReference type="Gene3D" id="1.20.930.10">
    <property type="entry name" value="Conserved domain common to transcription factors TFIIS, elongin A, CRSP70"/>
    <property type="match status" value="1"/>
</dbReference>
<evidence type="ECO:0000313" key="4">
    <source>
        <dbReference type="EnsemblMetazoa" id="AFAF002721-PA"/>
    </source>
</evidence>
<organism evidence="4 5">
    <name type="scientific">Anopheles farauti</name>
    <dbReference type="NCBI Taxonomy" id="69004"/>
    <lineage>
        <taxon>Eukaryota</taxon>
        <taxon>Metazoa</taxon>
        <taxon>Ecdysozoa</taxon>
        <taxon>Arthropoda</taxon>
        <taxon>Hexapoda</taxon>
        <taxon>Insecta</taxon>
        <taxon>Pterygota</taxon>
        <taxon>Neoptera</taxon>
        <taxon>Endopterygota</taxon>
        <taxon>Diptera</taxon>
        <taxon>Nematocera</taxon>
        <taxon>Culicoidea</taxon>
        <taxon>Culicidae</taxon>
        <taxon>Anophelinae</taxon>
        <taxon>Anopheles</taxon>
    </lineage>
</organism>
<proteinExistence type="inferred from homology"/>
<dbReference type="SUPFAM" id="SSF47676">
    <property type="entry name" value="Conserved domain common to transcription factors TFIIS, elongin A, CRSP70"/>
    <property type="match status" value="1"/>
</dbReference>
<protein>
    <recommendedName>
        <fullName evidence="3">TFIIS N-terminal domain-containing protein</fullName>
    </recommendedName>
</protein>